<evidence type="ECO:0000313" key="2">
    <source>
        <dbReference type="Proteomes" id="UP001221757"/>
    </source>
</evidence>
<dbReference type="AlphaFoldDB" id="A0AAD7CQV9"/>
<gene>
    <name evidence="1" type="ORF">B0H17DRAFT_1213108</name>
</gene>
<dbReference type="EMBL" id="JARKIE010000277">
    <property type="protein sequence ID" value="KAJ7658561.1"/>
    <property type="molecule type" value="Genomic_DNA"/>
</dbReference>
<comment type="caution">
    <text evidence="1">The sequence shown here is derived from an EMBL/GenBank/DDBJ whole genome shotgun (WGS) entry which is preliminary data.</text>
</comment>
<dbReference type="Proteomes" id="UP001221757">
    <property type="component" value="Unassembled WGS sequence"/>
</dbReference>
<protein>
    <submittedName>
        <fullName evidence="1">Uncharacterized protein</fullName>
    </submittedName>
</protein>
<keyword evidence="2" id="KW-1185">Reference proteome</keyword>
<reference evidence="1" key="1">
    <citation type="submission" date="2023-03" db="EMBL/GenBank/DDBJ databases">
        <title>Massive genome expansion in bonnet fungi (Mycena s.s.) driven by repeated elements and novel gene families across ecological guilds.</title>
        <authorList>
            <consortium name="Lawrence Berkeley National Laboratory"/>
            <person name="Harder C.B."/>
            <person name="Miyauchi S."/>
            <person name="Viragh M."/>
            <person name="Kuo A."/>
            <person name="Thoen E."/>
            <person name="Andreopoulos B."/>
            <person name="Lu D."/>
            <person name="Skrede I."/>
            <person name="Drula E."/>
            <person name="Henrissat B."/>
            <person name="Morin E."/>
            <person name="Kohler A."/>
            <person name="Barry K."/>
            <person name="LaButti K."/>
            <person name="Morin E."/>
            <person name="Salamov A."/>
            <person name="Lipzen A."/>
            <person name="Mereny Z."/>
            <person name="Hegedus B."/>
            <person name="Baldrian P."/>
            <person name="Stursova M."/>
            <person name="Weitz H."/>
            <person name="Taylor A."/>
            <person name="Grigoriev I.V."/>
            <person name="Nagy L.G."/>
            <person name="Martin F."/>
            <person name="Kauserud H."/>
        </authorList>
    </citation>
    <scope>NUCLEOTIDE SEQUENCE</scope>
    <source>
        <strain evidence="1">CBHHK067</strain>
    </source>
</reference>
<organism evidence="1 2">
    <name type="scientific">Mycena rosella</name>
    <name type="common">Pink bonnet</name>
    <name type="synonym">Agaricus rosellus</name>
    <dbReference type="NCBI Taxonomy" id="1033263"/>
    <lineage>
        <taxon>Eukaryota</taxon>
        <taxon>Fungi</taxon>
        <taxon>Dikarya</taxon>
        <taxon>Basidiomycota</taxon>
        <taxon>Agaricomycotina</taxon>
        <taxon>Agaricomycetes</taxon>
        <taxon>Agaricomycetidae</taxon>
        <taxon>Agaricales</taxon>
        <taxon>Marasmiineae</taxon>
        <taxon>Mycenaceae</taxon>
        <taxon>Mycena</taxon>
    </lineage>
</organism>
<evidence type="ECO:0000313" key="1">
    <source>
        <dbReference type="EMBL" id="KAJ7658561.1"/>
    </source>
</evidence>
<sequence length="85" mass="9345">MGTEIFRQESHLVLNLHPHRGACIDRGGAAKAPEALPTILIDGFVCCVVPVLLGDLQDAIFLPRYIIYERIGCYPSSSPPGMYLF</sequence>
<name>A0AAD7CQV9_MYCRO</name>
<proteinExistence type="predicted"/>
<accession>A0AAD7CQV9</accession>